<evidence type="ECO:0000256" key="1">
    <source>
        <dbReference type="SAM" id="Phobius"/>
    </source>
</evidence>
<dbReference type="RefSeq" id="WP_106501546.1">
    <property type="nucleotide sequence ID" value="NZ_PXXO01000001.1"/>
</dbReference>
<name>A0A2P7N1N5_9CYAN</name>
<accession>A0A2P7N1N5</accession>
<sequence length="74" mass="8172">MVWLIDLVLLLAGFVLWSRANNEGDEAWSLFLRSIAFLDLAFITFGNGQLLIEIPALALALALPSAASLDRRRT</sequence>
<dbReference type="Proteomes" id="UP000243002">
    <property type="component" value="Unassembled WGS sequence"/>
</dbReference>
<reference evidence="2 3" key="1">
    <citation type="journal article" date="2018" name="Environ. Microbiol.">
        <title>Ecological and genomic features of two widespread freshwater picocyanobacteria.</title>
        <authorList>
            <person name="Cabello-Yeves P.J."/>
            <person name="Picazo A."/>
            <person name="Camacho A."/>
            <person name="Callieri C."/>
            <person name="Rosselli R."/>
            <person name="Roda-Garcia J.J."/>
            <person name="Coutinho F.H."/>
            <person name="Rodriguez-Valera F."/>
        </authorList>
    </citation>
    <scope>NUCLEOTIDE SEQUENCE [LARGE SCALE GENOMIC DNA]</scope>
    <source>
        <strain evidence="2 3">Tous</strain>
    </source>
</reference>
<keyword evidence="1" id="KW-0812">Transmembrane</keyword>
<proteinExistence type="predicted"/>
<comment type="caution">
    <text evidence="2">The sequence shown here is derived from an EMBL/GenBank/DDBJ whole genome shotgun (WGS) entry which is preliminary data.</text>
</comment>
<evidence type="ECO:0000313" key="3">
    <source>
        <dbReference type="Proteomes" id="UP000243002"/>
    </source>
</evidence>
<protein>
    <submittedName>
        <fullName evidence="2">Uncharacterized protein</fullName>
    </submittedName>
</protein>
<dbReference type="OrthoDB" id="561392at2"/>
<keyword evidence="1" id="KW-1133">Transmembrane helix</keyword>
<feature type="transmembrane region" description="Helical" evidence="1">
    <location>
        <begin position="30"/>
        <end position="63"/>
    </location>
</feature>
<keyword evidence="1" id="KW-0472">Membrane</keyword>
<dbReference type="EMBL" id="PXXO01000001">
    <property type="protein sequence ID" value="PSJ07360.1"/>
    <property type="molecule type" value="Genomic_DNA"/>
</dbReference>
<evidence type="ECO:0000313" key="2">
    <source>
        <dbReference type="EMBL" id="PSJ07360.1"/>
    </source>
</evidence>
<organism evidence="2 3">
    <name type="scientific">Cyanobium usitatum str. Tous</name>
    <dbReference type="NCBI Taxonomy" id="2116684"/>
    <lineage>
        <taxon>Bacteria</taxon>
        <taxon>Bacillati</taxon>
        <taxon>Cyanobacteriota</taxon>
        <taxon>Cyanophyceae</taxon>
        <taxon>Synechococcales</taxon>
        <taxon>Prochlorococcaceae</taxon>
        <taxon>Cyanobium</taxon>
    </lineage>
</organism>
<gene>
    <name evidence="2" type="ORF">C7K55_01070</name>
</gene>
<keyword evidence="3" id="KW-1185">Reference proteome</keyword>
<dbReference type="AlphaFoldDB" id="A0A2P7N1N5"/>